<evidence type="ECO:0000313" key="3">
    <source>
        <dbReference type="Proteomes" id="UP000554482"/>
    </source>
</evidence>
<accession>A0A7J6UR94</accession>
<dbReference type="Proteomes" id="UP000554482">
    <property type="component" value="Unassembled WGS sequence"/>
</dbReference>
<evidence type="ECO:0000256" key="1">
    <source>
        <dbReference type="SAM" id="MobiDB-lite"/>
    </source>
</evidence>
<evidence type="ECO:0000313" key="2">
    <source>
        <dbReference type="EMBL" id="KAF5175094.1"/>
    </source>
</evidence>
<reference evidence="2 3" key="1">
    <citation type="submission" date="2020-06" db="EMBL/GenBank/DDBJ databases">
        <title>Transcriptomic and genomic resources for Thalictrum thalictroides and T. hernandezii: Facilitating candidate gene discovery in an emerging model plant lineage.</title>
        <authorList>
            <person name="Arias T."/>
            <person name="Riano-Pachon D.M."/>
            <person name="Di Stilio V.S."/>
        </authorList>
    </citation>
    <scope>NUCLEOTIDE SEQUENCE [LARGE SCALE GENOMIC DNA]</scope>
    <source>
        <strain evidence="3">cv. WT478/WT964</strain>
        <tissue evidence="2">Leaves</tissue>
    </source>
</reference>
<dbReference type="AlphaFoldDB" id="A0A7J6UR94"/>
<organism evidence="2 3">
    <name type="scientific">Thalictrum thalictroides</name>
    <name type="common">Rue-anemone</name>
    <name type="synonym">Anemone thalictroides</name>
    <dbReference type="NCBI Taxonomy" id="46969"/>
    <lineage>
        <taxon>Eukaryota</taxon>
        <taxon>Viridiplantae</taxon>
        <taxon>Streptophyta</taxon>
        <taxon>Embryophyta</taxon>
        <taxon>Tracheophyta</taxon>
        <taxon>Spermatophyta</taxon>
        <taxon>Magnoliopsida</taxon>
        <taxon>Ranunculales</taxon>
        <taxon>Ranunculaceae</taxon>
        <taxon>Thalictroideae</taxon>
        <taxon>Thalictrum</taxon>
    </lineage>
</organism>
<feature type="compositionally biased region" description="Basic and acidic residues" evidence="1">
    <location>
        <begin position="104"/>
        <end position="116"/>
    </location>
</feature>
<feature type="region of interest" description="Disordered" evidence="1">
    <location>
        <begin position="100"/>
        <end position="132"/>
    </location>
</feature>
<name>A0A7J6UR94_THATH</name>
<keyword evidence="3" id="KW-1185">Reference proteome</keyword>
<protein>
    <submittedName>
        <fullName evidence="2">Uncharacterized protein</fullName>
    </submittedName>
</protein>
<proteinExistence type="predicted"/>
<dbReference type="EMBL" id="JABWDY010044488">
    <property type="protein sequence ID" value="KAF5175094.1"/>
    <property type="molecule type" value="Genomic_DNA"/>
</dbReference>
<sequence>MYTANLVTGTISMGEEEKAKVTNEWFQGLLDRLRAVRGKNIFDPESVKVGTEVSNLQKKGFSFAKALMINGVVSREEEEFEEDYAMFLLAYAEDVEEEACGCSRRKDHDGKEDDNQPKGSSAVAGHNQPPLI</sequence>
<comment type="caution">
    <text evidence="2">The sequence shown here is derived from an EMBL/GenBank/DDBJ whole genome shotgun (WGS) entry which is preliminary data.</text>
</comment>
<gene>
    <name evidence="2" type="ORF">FRX31_035318</name>
</gene>